<keyword evidence="4" id="KW-1185">Reference proteome</keyword>
<feature type="compositionally biased region" description="Polar residues" evidence="1">
    <location>
        <begin position="70"/>
        <end position="81"/>
    </location>
</feature>
<dbReference type="eggNOG" id="ENOG502S8WC">
    <property type="taxonomic scope" value="Eukaryota"/>
</dbReference>
<feature type="region of interest" description="Disordered" evidence="1">
    <location>
        <begin position="68"/>
        <end position="118"/>
    </location>
</feature>
<dbReference type="EMBL" id="GL376620">
    <property type="status" value="NOT_ANNOTATED_CDS"/>
    <property type="molecule type" value="Genomic_DNA"/>
</dbReference>
<reference evidence="4" key="1">
    <citation type="journal article" date="2010" name="Genome Biol.">
        <title>Genome sequence of the necrotrophic plant pathogen Pythium ultimum reveals original pathogenicity mechanisms and effector repertoire.</title>
        <authorList>
            <person name="Levesque C.A."/>
            <person name="Brouwer H."/>
            <person name="Cano L."/>
            <person name="Hamilton J.P."/>
            <person name="Holt C."/>
            <person name="Huitema E."/>
            <person name="Raffaele S."/>
            <person name="Robideau G.P."/>
            <person name="Thines M."/>
            <person name="Win J."/>
            <person name="Zerillo M.M."/>
            <person name="Beakes G.W."/>
            <person name="Boore J.L."/>
            <person name="Busam D."/>
            <person name="Dumas B."/>
            <person name="Ferriera S."/>
            <person name="Fuerstenberg S.I."/>
            <person name="Gachon C.M."/>
            <person name="Gaulin E."/>
            <person name="Govers F."/>
            <person name="Grenville-Briggs L."/>
            <person name="Horner N."/>
            <person name="Hostetler J."/>
            <person name="Jiang R.H."/>
            <person name="Johnson J."/>
            <person name="Krajaejun T."/>
            <person name="Lin H."/>
            <person name="Meijer H.J."/>
            <person name="Moore B."/>
            <person name="Morris P."/>
            <person name="Phuntmart V."/>
            <person name="Puiu D."/>
            <person name="Shetty J."/>
            <person name="Stajich J.E."/>
            <person name="Tripathy S."/>
            <person name="Wawra S."/>
            <person name="van West P."/>
            <person name="Whitty B.R."/>
            <person name="Coutinho P.M."/>
            <person name="Henrissat B."/>
            <person name="Martin F."/>
            <person name="Thomas P.D."/>
            <person name="Tyler B.M."/>
            <person name="De Vries R.P."/>
            <person name="Kamoun S."/>
            <person name="Yandell M."/>
            <person name="Tisserat N."/>
            <person name="Buell C.R."/>
        </authorList>
    </citation>
    <scope>NUCLEOTIDE SEQUENCE</scope>
    <source>
        <strain evidence="4">DAOM:BR144</strain>
    </source>
</reference>
<evidence type="ECO:0000313" key="4">
    <source>
        <dbReference type="Proteomes" id="UP000019132"/>
    </source>
</evidence>
<sequence>MDVADANAAPRALTAAEKRAARRARVLQGGENRLKLVTGQISTLKEGDSAKSALNKEMDDALNELLGATEDSSAKSSTTNAKEGCSETEASDGATGGVPADPRFALRPDPAQRRRDAALRRQKKEAVVQELLAPLTATTQSKAGITNAEAPSPAAAAKETTNVVPKSSTAKAPATFSRHAFALRLHALEEKAILLVIFAAAVYLAMTIDLQSISTDIDAKDQILLSYQELLAQGLPLDSIRQQMEREHLEGFVVERIERLLSAQFSEAQPNVSFTNKFLPNVWDLPEYFSSLVYRPPVIVCVLLVRLLLTLFANGVHLAFQLPDVKNPQEDDLGFIANLALSSKPALKGYLIKFRKSFDDVFFFLYVLLFTVALRAIWVASFA</sequence>
<dbReference type="HOGENOM" id="CLU_791024_0_0_1"/>
<organism evidence="3 4">
    <name type="scientific">Globisporangium ultimum (strain ATCC 200006 / CBS 805.95 / DAOM BR144)</name>
    <name type="common">Pythium ultimum</name>
    <dbReference type="NCBI Taxonomy" id="431595"/>
    <lineage>
        <taxon>Eukaryota</taxon>
        <taxon>Sar</taxon>
        <taxon>Stramenopiles</taxon>
        <taxon>Oomycota</taxon>
        <taxon>Peronosporomycetes</taxon>
        <taxon>Pythiales</taxon>
        <taxon>Pythiaceae</taxon>
        <taxon>Globisporangium</taxon>
    </lineage>
</organism>
<dbReference type="EnsemblProtists" id="PYU1_T001129">
    <property type="protein sequence ID" value="PYU1_T001129"/>
    <property type="gene ID" value="PYU1_G001129"/>
</dbReference>
<dbReference type="InParanoid" id="K3W838"/>
<name>K3W838_GLOUD</name>
<feature type="transmembrane region" description="Helical" evidence="2">
    <location>
        <begin position="192"/>
        <end position="208"/>
    </location>
</feature>
<protein>
    <recommendedName>
        <fullName evidence="5">Transmembrane protein</fullName>
    </recommendedName>
</protein>
<keyword evidence="2" id="KW-0472">Membrane</keyword>
<proteinExistence type="predicted"/>
<feature type="transmembrane region" description="Helical" evidence="2">
    <location>
        <begin position="297"/>
        <end position="320"/>
    </location>
</feature>
<keyword evidence="2" id="KW-1133">Transmembrane helix</keyword>
<feature type="transmembrane region" description="Helical" evidence="2">
    <location>
        <begin position="361"/>
        <end position="380"/>
    </location>
</feature>
<reference evidence="3" key="3">
    <citation type="submission" date="2015-02" db="UniProtKB">
        <authorList>
            <consortium name="EnsemblProtists"/>
        </authorList>
    </citation>
    <scope>IDENTIFICATION</scope>
    <source>
        <strain evidence="3">DAOM BR144</strain>
    </source>
</reference>
<dbReference type="AlphaFoldDB" id="K3W838"/>
<keyword evidence="2" id="KW-0812">Transmembrane</keyword>
<accession>K3W838</accession>
<evidence type="ECO:0008006" key="5">
    <source>
        <dbReference type="Google" id="ProtNLM"/>
    </source>
</evidence>
<dbReference type="Proteomes" id="UP000019132">
    <property type="component" value="Unassembled WGS sequence"/>
</dbReference>
<evidence type="ECO:0000313" key="3">
    <source>
        <dbReference type="EnsemblProtists" id="PYU1_T001129"/>
    </source>
</evidence>
<feature type="region of interest" description="Disordered" evidence="1">
    <location>
        <begin position="143"/>
        <end position="166"/>
    </location>
</feature>
<evidence type="ECO:0000256" key="1">
    <source>
        <dbReference type="SAM" id="MobiDB-lite"/>
    </source>
</evidence>
<feature type="compositionally biased region" description="Basic and acidic residues" evidence="1">
    <location>
        <begin position="104"/>
        <end position="118"/>
    </location>
</feature>
<dbReference type="OMA" id="DSGMIMK"/>
<evidence type="ECO:0000256" key="2">
    <source>
        <dbReference type="SAM" id="Phobius"/>
    </source>
</evidence>
<feature type="compositionally biased region" description="Low complexity" evidence="1">
    <location>
        <begin position="148"/>
        <end position="157"/>
    </location>
</feature>
<reference evidence="4" key="2">
    <citation type="submission" date="2010-04" db="EMBL/GenBank/DDBJ databases">
        <authorList>
            <person name="Buell R."/>
            <person name="Hamilton J."/>
            <person name="Hostetler J."/>
        </authorList>
    </citation>
    <scope>NUCLEOTIDE SEQUENCE [LARGE SCALE GENOMIC DNA]</scope>
    <source>
        <strain evidence="4">DAOM:BR144</strain>
    </source>
</reference>
<dbReference type="VEuPathDB" id="FungiDB:PYU1_G001129"/>